<protein>
    <recommendedName>
        <fullName evidence="10">Sulfhydryl oxidase</fullName>
        <ecNumber evidence="10">1.8.3.2</ecNumber>
    </recommendedName>
</protein>
<dbReference type="GO" id="GO:0005615">
    <property type="term" value="C:extracellular space"/>
    <property type="evidence" value="ECO:0007669"/>
    <property type="project" value="TreeGrafter"/>
</dbReference>
<evidence type="ECO:0000256" key="7">
    <source>
        <dbReference type="ARBA" id="ARBA00023157"/>
    </source>
</evidence>
<name>A0AA38MLT1_9CUCU</name>
<dbReference type="InterPro" id="IPR013766">
    <property type="entry name" value="Thioredoxin_domain"/>
</dbReference>
<dbReference type="EMBL" id="JALNTZ010000002">
    <property type="protein sequence ID" value="KAJ3661101.1"/>
    <property type="molecule type" value="Genomic_DNA"/>
</dbReference>
<dbReference type="AlphaFoldDB" id="A0AA38MLT1"/>
<evidence type="ECO:0000256" key="6">
    <source>
        <dbReference type="ARBA" id="ARBA00023002"/>
    </source>
</evidence>
<dbReference type="GO" id="GO:0006457">
    <property type="term" value="P:protein folding"/>
    <property type="evidence" value="ECO:0007669"/>
    <property type="project" value="TreeGrafter"/>
</dbReference>
<dbReference type="GO" id="GO:0000139">
    <property type="term" value="C:Golgi membrane"/>
    <property type="evidence" value="ECO:0007669"/>
    <property type="project" value="TreeGrafter"/>
</dbReference>
<organism evidence="14 15">
    <name type="scientific">Zophobas morio</name>
    <dbReference type="NCBI Taxonomy" id="2755281"/>
    <lineage>
        <taxon>Eukaryota</taxon>
        <taxon>Metazoa</taxon>
        <taxon>Ecdysozoa</taxon>
        <taxon>Arthropoda</taxon>
        <taxon>Hexapoda</taxon>
        <taxon>Insecta</taxon>
        <taxon>Pterygota</taxon>
        <taxon>Neoptera</taxon>
        <taxon>Endopterygota</taxon>
        <taxon>Coleoptera</taxon>
        <taxon>Polyphaga</taxon>
        <taxon>Cucujiformia</taxon>
        <taxon>Tenebrionidae</taxon>
        <taxon>Zophobas</taxon>
    </lineage>
</organism>
<dbReference type="Gene3D" id="1.20.120.310">
    <property type="entry name" value="ERV/ALR sulfhydryl oxidase domain"/>
    <property type="match status" value="1"/>
</dbReference>
<dbReference type="SUPFAM" id="SSF52833">
    <property type="entry name" value="Thioredoxin-like"/>
    <property type="match status" value="1"/>
</dbReference>
<comment type="catalytic activity">
    <reaction evidence="9 10">
        <text>2 R'C(R)SH + O2 = R'C(R)S-S(R)CR' + H2O2</text>
        <dbReference type="Rhea" id="RHEA:17357"/>
        <dbReference type="ChEBI" id="CHEBI:15379"/>
        <dbReference type="ChEBI" id="CHEBI:16240"/>
        <dbReference type="ChEBI" id="CHEBI:16520"/>
        <dbReference type="ChEBI" id="CHEBI:17412"/>
        <dbReference type="EC" id="1.8.3.2"/>
    </reaction>
</comment>
<comment type="cofactor">
    <cofactor evidence="1 10">
        <name>FAD</name>
        <dbReference type="ChEBI" id="CHEBI:57692"/>
    </cofactor>
</comment>
<keyword evidence="6 10" id="KW-0560">Oxidoreductase</keyword>
<dbReference type="InterPro" id="IPR042568">
    <property type="entry name" value="QSOX_FAD-bd_sf"/>
</dbReference>
<dbReference type="Gene3D" id="3.40.30.10">
    <property type="entry name" value="Glutaredoxin"/>
    <property type="match status" value="2"/>
</dbReference>
<dbReference type="Gene3D" id="1.20.120.1960">
    <property type="entry name" value="QSOX sulfhydryl oxidase domain"/>
    <property type="match status" value="1"/>
</dbReference>
<proteinExistence type="inferred from homology"/>
<feature type="chain" id="PRO_5041226217" description="Sulfhydryl oxidase" evidence="11">
    <location>
        <begin position="19"/>
        <end position="555"/>
    </location>
</feature>
<keyword evidence="7" id="KW-1015">Disulfide bond</keyword>
<dbReference type="Proteomes" id="UP001168821">
    <property type="component" value="Unassembled WGS sequence"/>
</dbReference>
<keyword evidence="4 11" id="KW-0732">Signal</keyword>
<dbReference type="InterPro" id="IPR040986">
    <property type="entry name" value="QSOX_FAD-bd_dom"/>
</dbReference>
<keyword evidence="15" id="KW-1185">Reference proteome</keyword>
<evidence type="ECO:0000256" key="4">
    <source>
        <dbReference type="ARBA" id="ARBA00022729"/>
    </source>
</evidence>
<evidence type="ECO:0000256" key="1">
    <source>
        <dbReference type="ARBA" id="ARBA00001974"/>
    </source>
</evidence>
<evidence type="ECO:0000256" key="9">
    <source>
        <dbReference type="ARBA" id="ARBA00048864"/>
    </source>
</evidence>
<evidence type="ECO:0000313" key="15">
    <source>
        <dbReference type="Proteomes" id="UP001168821"/>
    </source>
</evidence>
<dbReference type="FunFam" id="1.20.120.1960:FF:000001">
    <property type="entry name" value="Sulfhydryl oxidase"/>
    <property type="match status" value="1"/>
</dbReference>
<dbReference type="InterPro" id="IPR036774">
    <property type="entry name" value="ERV/ALR_sulphydryl_oxid_sf"/>
</dbReference>
<dbReference type="GO" id="GO:0016971">
    <property type="term" value="F:flavin-dependent sulfhydryl oxidase activity"/>
    <property type="evidence" value="ECO:0007669"/>
    <property type="project" value="InterPro"/>
</dbReference>
<keyword evidence="5 10" id="KW-0274">FAD</keyword>
<dbReference type="Pfam" id="PF18371">
    <property type="entry name" value="FAD_SOX"/>
    <property type="match status" value="1"/>
</dbReference>
<dbReference type="InterPro" id="IPR017905">
    <property type="entry name" value="ERV/ALR_sulphydryl_oxidase"/>
</dbReference>
<dbReference type="GO" id="GO:0003756">
    <property type="term" value="F:protein disulfide isomerase activity"/>
    <property type="evidence" value="ECO:0007669"/>
    <property type="project" value="TreeGrafter"/>
</dbReference>
<feature type="signal peptide" evidence="11">
    <location>
        <begin position="1"/>
        <end position="18"/>
    </location>
</feature>
<dbReference type="PANTHER" id="PTHR22897:SF8">
    <property type="entry name" value="SULFHYDRYL OXIDASE"/>
    <property type="match status" value="1"/>
</dbReference>
<reference evidence="14" key="1">
    <citation type="journal article" date="2023" name="G3 (Bethesda)">
        <title>Whole genome assemblies of Zophobas morio and Tenebrio molitor.</title>
        <authorList>
            <person name="Kaur S."/>
            <person name="Stinson S.A."/>
            <person name="diCenzo G.C."/>
        </authorList>
    </citation>
    <scope>NUCLEOTIDE SEQUENCE</scope>
    <source>
        <strain evidence="14">QUZm001</strain>
    </source>
</reference>
<comment type="caution">
    <text evidence="14">The sequence shown here is derived from an EMBL/GenBank/DDBJ whole genome shotgun (WGS) entry which is preliminary data.</text>
</comment>
<dbReference type="InterPro" id="IPR036249">
    <property type="entry name" value="Thioredoxin-like_sf"/>
</dbReference>
<dbReference type="Pfam" id="PF04777">
    <property type="entry name" value="Evr1_Alr"/>
    <property type="match status" value="1"/>
</dbReference>
<feature type="domain" description="Thioredoxin" evidence="13">
    <location>
        <begin position="20"/>
        <end position="153"/>
    </location>
</feature>
<dbReference type="PROSITE" id="PS51352">
    <property type="entry name" value="THIOREDOXIN_2"/>
    <property type="match status" value="1"/>
</dbReference>
<dbReference type="EC" id="1.8.3.2" evidence="10"/>
<feature type="domain" description="ERV/ALR sulfhydryl oxidase" evidence="12">
    <location>
        <begin position="400"/>
        <end position="506"/>
    </location>
</feature>
<dbReference type="Pfam" id="PF00085">
    <property type="entry name" value="Thioredoxin"/>
    <property type="match status" value="1"/>
</dbReference>
<dbReference type="Pfam" id="PF18108">
    <property type="entry name" value="QSOX_Trx1"/>
    <property type="match status" value="1"/>
</dbReference>
<keyword evidence="3 10" id="KW-0285">Flavoprotein</keyword>
<dbReference type="PANTHER" id="PTHR22897">
    <property type="entry name" value="QUIESCIN Q6-RELATED SULFHYDRYL OXIDASE"/>
    <property type="match status" value="1"/>
</dbReference>
<dbReference type="InterPro" id="IPR041269">
    <property type="entry name" value="QSOX_Trx1"/>
</dbReference>
<gene>
    <name evidence="14" type="ORF">Zmor_005517</name>
</gene>
<evidence type="ECO:0000259" key="12">
    <source>
        <dbReference type="PROSITE" id="PS51324"/>
    </source>
</evidence>
<dbReference type="SUPFAM" id="SSF69000">
    <property type="entry name" value="FAD-dependent thiol oxidase"/>
    <property type="match status" value="1"/>
</dbReference>
<comment type="similarity">
    <text evidence="2 10">Belongs to the quiescin-sulfhydryl oxidase (QSOX) family.</text>
</comment>
<dbReference type="FunFam" id="1.20.120.310:FF:000001">
    <property type="entry name" value="Sulfhydryl oxidase"/>
    <property type="match status" value="1"/>
</dbReference>
<evidence type="ECO:0000256" key="3">
    <source>
        <dbReference type="ARBA" id="ARBA00022630"/>
    </source>
</evidence>
<evidence type="ECO:0000256" key="8">
    <source>
        <dbReference type="ARBA" id="ARBA00023180"/>
    </source>
</evidence>
<evidence type="ECO:0000259" key="13">
    <source>
        <dbReference type="PROSITE" id="PS51352"/>
    </source>
</evidence>
<evidence type="ECO:0000256" key="5">
    <source>
        <dbReference type="ARBA" id="ARBA00022827"/>
    </source>
</evidence>
<sequence length="555" mass="63610">MKIIVFVVLTLFIANIQTAPIGGLYLPDDDVEILNGNNFKKFVENSTNAWTIEFYASWCGYCQRFAPSWKEFATEAASWRDIVRIGVVECSDEQNINLCRDFGITKYPTVRYFHENYHTGLNHSGVIVPHASVYSLEDNKKSAIETFIAEQYQGRGQIYPHLLPYGYPDLKDLFSNASQKAKFAFLVFEENSYLGGEVAMDLHRTSEIAVTYSLQNNTELINNLKVETFPSLYAVDRSNNAKIFTEGIKTRTELKETIGTFLKDKGIKLIEIVPSKLQNSSVDPDPNQRSRTILRQYVKKMGDVVFQRDLEAALRYSLQQEVSTIQLIKDEQLQALNAYVKVIKKYFPFGYNGSSLIDKLANLTSTSTEIEGPQIQLLVQKAEENREFSSPQRFIGCLGSSSRYRGYPCSLWRLFHFLTVNSLLYNVNNKKANPREVLDAMHGYVKNFFSCQHCSQHFQKMAAERNLGSVASLEESVFWLWEAHNVVNARLSGDETEDPEYPKEQFPTKLRCRECYGEDGSWIRSEVLKYLKRMYGNYNVRYIGSDTNVLFPGLD</sequence>
<dbReference type="PROSITE" id="PS51324">
    <property type="entry name" value="ERV_ALR"/>
    <property type="match status" value="1"/>
</dbReference>
<evidence type="ECO:0000256" key="10">
    <source>
        <dbReference type="RuleBase" id="RU371123"/>
    </source>
</evidence>
<dbReference type="InterPro" id="IPR039798">
    <property type="entry name" value="Sulfhydryl_oxidase"/>
</dbReference>
<evidence type="ECO:0000256" key="2">
    <source>
        <dbReference type="ARBA" id="ARBA00006041"/>
    </source>
</evidence>
<accession>A0AA38MLT1</accession>
<evidence type="ECO:0000313" key="14">
    <source>
        <dbReference type="EMBL" id="KAJ3661101.1"/>
    </source>
</evidence>
<comment type="function">
    <text evidence="10">Catalyzes the oxidation of sulfhydryl groups in peptide and protein thiols to disulfides with the reduction of oxygen to hydrogen peroxide.</text>
</comment>
<keyword evidence="8" id="KW-0325">Glycoprotein</keyword>
<evidence type="ECO:0000256" key="11">
    <source>
        <dbReference type="SAM" id="SignalP"/>
    </source>
</evidence>